<dbReference type="STRING" id="156889.Mmc1_2499"/>
<keyword evidence="1" id="KW-0812">Transmembrane</keyword>
<reference evidence="2 3" key="2">
    <citation type="journal article" date="2012" name="Int. J. Syst. Evol. Microbiol.">
        <title>Magnetococcus marinus gen. nov., sp. nov., a marine, magnetotactic bacterium that represents a novel lineage (Magnetococcaceae fam. nov.; Magnetococcales ord. nov.) at the base of the Alphaproteobacteria.</title>
        <authorList>
            <person name="Bazylinski D.A."/>
            <person name="Williams T.J."/>
            <person name="Lefevre C.T."/>
            <person name="Berg R.J."/>
            <person name="Zhang C.L."/>
            <person name="Bowser S.S."/>
            <person name="Dean A.J."/>
            <person name="Beveridge T.J."/>
        </authorList>
    </citation>
    <scope>NUCLEOTIDE SEQUENCE [LARGE SCALE GENOMIC DNA]</scope>
    <source>
        <strain evidence="3">ATCC BAA-1437 / JCM 17883 / MC-1</strain>
    </source>
</reference>
<keyword evidence="1" id="KW-1133">Transmembrane helix</keyword>
<evidence type="ECO:0000313" key="3">
    <source>
        <dbReference type="Proteomes" id="UP000002586"/>
    </source>
</evidence>
<accession>A0LAK6</accession>
<dbReference type="Proteomes" id="UP000002586">
    <property type="component" value="Chromosome"/>
</dbReference>
<keyword evidence="3" id="KW-1185">Reference proteome</keyword>
<protein>
    <submittedName>
        <fullName evidence="2">Uncharacterized protein</fullName>
    </submittedName>
</protein>
<feature type="transmembrane region" description="Helical" evidence="1">
    <location>
        <begin position="56"/>
        <end position="82"/>
    </location>
</feature>
<sequence>MAWMACIKRLGPLHKGGLGWLLAINVNLVCKISKTWKDGFHVCGKKFLIFIKYNKMGCFFIGIAIALLASTSSPPWCVAWIVTLLRREP</sequence>
<gene>
    <name evidence="2" type="ordered locus">Mmc1_2499</name>
</gene>
<evidence type="ECO:0000313" key="2">
    <source>
        <dbReference type="EMBL" id="ABK44999.1"/>
    </source>
</evidence>
<proteinExistence type="predicted"/>
<reference evidence="3" key="1">
    <citation type="journal article" date="2009" name="Appl. Environ. Microbiol.">
        <title>Complete genome sequence of the chemolithoautotrophic marine magnetotactic coccus strain MC-1.</title>
        <authorList>
            <person name="Schubbe S."/>
            <person name="Williams T.J."/>
            <person name="Xie G."/>
            <person name="Kiss H.E."/>
            <person name="Brettin T.S."/>
            <person name="Martinez D."/>
            <person name="Ross C.A."/>
            <person name="Schuler D."/>
            <person name="Cox B.L."/>
            <person name="Nealson K.H."/>
            <person name="Bazylinski D.A."/>
        </authorList>
    </citation>
    <scope>NUCLEOTIDE SEQUENCE [LARGE SCALE GENOMIC DNA]</scope>
    <source>
        <strain evidence="3">ATCC BAA-1437 / JCM 17883 / MC-1</strain>
    </source>
</reference>
<dbReference type="KEGG" id="mgm:Mmc1_2499"/>
<organism evidence="2 3">
    <name type="scientific">Magnetococcus marinus (strain ATCC BAA-1437 / JCM 17883 / MC-1)</name>
    <dbReference type="NCBI Taxonomy" id="156889"/>
    <lineage>
        <taxon>Bacteria</taxon>
        <taxon>Pseudomonadati</taxon>
        <taxon>Pseudomonadota</taxon>
        <taxon>Magnetococcia</taxon>
        <taxon>Magnetococcales</taxon>
        <taxon>Magnetococcaceae</taxon>
        <taxon>Magnetococcus</taxon>
    </lineage>
</organism>
<name>A0LAK6_MAGMM</name>
<keyword evidence="1" id="KW-0472">Membrane</keyword>
<dbReference type="AlphaFoldDB" id="A0LAK6"/>
<dbReference type="EMBL" id="CP000471">
    <property type="protein sequence ID" value="ABK44999.1"/>
    <property type="molecule type" value="Genomic_DNA"/>
</dbReference>
<evidence type="ECO:0000256" key="1">
    <source>
        <dbReference type="SAM" id="Phobius"/>
    </source>
</evidence>
<dbReference type="HOGENOM" id="CLU_2451054_0_0_5"/>